<comment type="caution">
    <text evidence="1">The sequence shown here is derived from an EMBL/GenBank/DDBJ whole genome shotgun (WGS) entry which is preliminary data.</text>
</comment>
<sequence length="134" mass="15980">MEKQEALETTVTRLSSDIKVLQSSHENLKSNLKDNSYEWWQLSIDNWLYPNDKIYEEYIRKELEDLCPDKMERYKKSSRWEALYSKIENSVNNNTLFGSFRRAVFEHVFKNKISQAVNSENSEAEIISWKSSEE</sequence>
<keyword evidence="2" id="KW-1185">Reference proteome</keyword>
<reference evidence="1" key="1">
    <citation type="submission" date="2021-06" db="EMBL/GenBank/DDBJ databases">
        <authorList>
            <person name="Kallberg Y."/>
            <person name="Tangrot J."/>
            <person name="Rosling A."/>
        </authorList>
    </citation>
    <scope>NUCLEOTIDE SEQUENCE</scope>
    <source>
        <strain evidence="1">IN212</strain>
    </source>
</reference>
<accession>A0A9N9ANI2</accession>
<evidence type="ECO:0000313" key="1">
    <source>
        <dbReference type="EMBL" id="CAG8535960.1"/>
    </source>
</evidence>
<name>A0A9N9ANI2_9GLOM</name>
<gene>
    <name evidence="1" type="ORF">RFULGI_LOCUS4005</name>
</gene>
<organism evidence="1 2">
    <name type="scientific">Racocetra fulgida</name>
    <dbReference type="NCBI Taxonomy" id="60492"/>
    <lineage>
        <taxon>Eukaryota</taxon>
        <taxon>Fungi</taxon>
        <taxon>Fungi incertae sedis</taxon>
        <taxon>Mucoromycota</taxon>
        <taxon>Glomeromycotina</taxon>
        <taxon>Glomeromycetes</taxon>
        <taxon>Diversisporales</taxon>
        <taxon>Gigasporaceae</taxon>
        <taxon>Racocetra</taxon>
    </lineage>
</organism>
<proteinExistence type="predicted"/>
<evidence type="ECO:0000313" key="2">
    <source>
        <dbReference type="Proteomes" id="UP000789396"/>
    </source>
</evidence>
<dbReference type="EMBL" id="CAJVPZ010003797">
    <property type="protein sequence ID" value="CAG8535960.1"/>
    <property type="molecule type" value="Genomic_DNA"/>
</dbReference>
<dbReference type="OrthoDB" id="2352125at2759"/>
<protein>
    <submittedName>
        <fullName evidence="1">7392_t:CDS:1</fullName>
    </submittedName>
</protein>
<dbReference type="AlphaFoldDB" id="A0A9N9ANI2"/>
<dbReference type="Proteomes" id="UP000789396">
    <property type="component" value="Unassembled WGS sequence"/>
</dbReference>
<feature type="non-terminal residue" evidence="1">
    <location>
        <position position="134"/>
    </location>
</feature>